<keyword evidence="4 9" id="KW-0460">Magnesium</keyword>
<feature type="binding site" evidence="9">
    <location>
        <position position="145"/>
    </location>
    <ligand>
        <name>4-amino-2-methyl-5-(diphosphooxymethyl)pyrimidine</name>
        <dbReference type="ChEBI" id="CHEBI:57841"/>
    </ligand>
</feature>
<evidence type="ECO:0000256" key="5">
    <source>
        <dbReference type="ARBA" id="ARBA00022977"/>
    </source>
</evidence>
<keyword evidence="2 9" id="KW-0808">Transferase</keyword>
<keyword evidence="3 9" id="KW-0479">Metal-binding</keyword>
<feature type="binding site" evidence="9">
    <location>
        <position position="116"/>
    </location>
    <ligand>
        <name>4-amino-2-methyl-5-(diphosphooxymethyl)pyrimidine</name>
        <dbReference type="ChEBI" id="CHEBI:57841"/>
    </ligand>
</feature>
<evidence type="ECO:0000313" key="14">
    <source>
        <dbReference type="Proteomes" id="UP000199309"/>
    </source>
</evidence>
<dbReference type="GO" id="GO:0000287">
    <property type="term" value="F:magnesium ion binding"/>
    <property type="evidence" value="ECO:0007669"/>
    <property type="project" value="UniProtKB-UniRule"/>
</dbReference>
<organism evidence="13 14">
    <name type="scientific">Megasphaera paucivorans</name>
    <dbReference type="NCBI Taxonomy" id="349095"/>
    <lineage>
        <taxon>Bacteria</taxon>
        <taxon>Bacillati</taxon>
        <taxon>Bacillota</taxon>
        <taxon>Negativicutes</taxon>
        <taxon>Veillonellales</taxon>
        <taxon>Veillonellaceae</taxon>
        <taxon>Megasphaera</taxon>
    </lineage>
</organism>
<evidence type="ECO:0000256" key="6">
    <source>
        <dbReference type="ARBA" id="ARBA00047334"/>
    </source>
</evidence>
<sequence length="220" mass="23866">MSRTKQREQLKNEPLYAILGESLSLGRNNLETAEAVINAGVKTIQYREKNKTWRQKYAEGTAIAKMCRQHGVTFIMNDSVDLAIACGADGIHVGQDDAPLAIARKMAGPDMIIGVSTNTVEEIHTAVLEGADYVGFGPMFPTQSKKDANPVVTAEAVSYALHKCSIPVVAIGGIETENIGSLYQQGFRFFAMISAIVSQPDIKSAVTHLRELIEISKKSV</sequence>
<dbReference type="PANTHER" id="PTHR20857:SF23">
    <property type="entry name" value="THIAMINE BIOSYNTHETIC BIFUNCTIONAL ENZYME"/>
    <property type="match status" value="1"/>
</dbReference>
<dbReference type="EMBL" id="FNHQ01000012">
    <property type="protein sequence ID" value="SDM72757.1"/>
    <property type="molecule type" value="Genomic_DNA"/>
</dbReference>
<dbReference type="InterPro" id="IPR013785">
    <property type="entry name" value="Aldolase_TIM"/>
</dbReference>
<dbReference type="GO" id="GO:0005737">
    <property type="term" value="C:cytoplasm"/>
    <property type="evidence" value="ECO:0007669"/>
    <property type="project" value="TreeGrafter"/>
</dbReference>
<evidence type="ECO:0000256" key="10">
    <source>
        <dbReference type="RuleBase" id="RU003826"/>
    </source>
</evidence>
<evidence type="ECO:0000256" key="4">
    <source>
        <dbReference type="ARBA" id="ARBA00022842"/>
    </source>
</evidence>
<dbReference type="HAMAP" id="MF_00097">
    <property type="entry name" value="TMP_synthase"/>
    <property type="match status" value="1"/>
</dbReference>
<evidence type="ECO:0000256" key="7">
    <source>
        <dbReference type="ARBA" id="ARBA00047851"/>
    </source>
</evidence>
<feature type="domain" description="Thiamine phosphate synthase/TenI" evidence="12">
    <location>
        <begin position="15"/>
        <end position="196"/>
    </location>
</feature>
<dbReference type="Proteomes" id="UP000199309">
    <property type="component" value="Unassembled WGS sequence"/>
</dbReference>
<comment type="catalytic activity">
    <reaction evidence="7 9 10">
        <text>2-(2-carboxy-4-methylthiazol-5-yl)ethyl phosphate + 4-amino-2-methyl-5-(diphosphooxymethyl)pyrimidine + 2 H(+) = thiamine phosphate + CO2 + diphosphate</text>
        <dbReference type="Rhea" id="RHEA:47848"/>
        <dbReference type="ChEBI" id="CHEBI:15378"/>
        <dbReference type="ChEBI" id="CHEBI:16526"/>
        <dbReference type="ChEBI" id="CHEBI:33019"/>
        <dbReference type="ChEBI" id="CHEBI:37575"/>
        <dbReference type="ChEBI" id="CHEBI:57841"/>
        <dbReference type="ChEBI" id="CHEBI:62890"/>
        <dbReference type="EC" id="2.5.1.3"/>
    </reaction>
</comment>
<dbReference type="InterPro" id="IPR034291">
    <property type="entry name" value="TMP_synthase"/>
</dbReference>
<dbReference type="CDD" id="cd00564">
    <property type="entry name" value="TMP_TenI"/>
    <property type="match status" value="1"/>
</dbReference>
<evidence type="ECO:0000256" key="9">
    <source>
        <dbReference type="HAMAP-Rule" id="MF_00097"/>
    </source>
</evidence>
<evidence type="ECO:0000256" key="8">
    <source>
        <dbReference type="ARBA" id="ARBA00047883"/>
    </source>
</evidence>
<protein>
    <recommendedName>
        <fullName evidence="9">Thiamine-phosphate synthase</fullName>
        <shortName evidence="9">TP synthase</shortName>
        <shortName evidence="9">TPS</shortName>
        <ecNumber evidence="9">2.5.1.3</ecNumber>
    </recommendedName>
    <alternativeName>
        <fullName evidence="9">Thiamine-phosphate pyrophosphorylase</fullName>
        <shortName evidence="9">TMP pyrophosphorylase</shortName>
        <shortName evidence="9">TMP-PPase</shortName>
    </alternativeName>
</protein>
<dbReference type="OrthoDB" id="9812206at2"/>
<feature type="binding site" evidence="9">
    <location>
        <position position="97"/>
    </location>
    <ligand>
        <name>Mg(2+)</name>
        <dbReference type="ChEBI" id="CHEBI:18420"/>
    </ligand>
</feature>
<feature type="binding site" evidence="9">
    <location>
        <begin position="193"/>
        <end position="194"/>
    </location>
    <ligand>
        <name>2-[(2R,5Z)-2-carboxy-4-methylthiazol-5(2H)-ylidene]ethyl phosphate</name>
        <dbReference type="ChEBI" id="CHEBI:62899"/>
    </ligand>
</feature>
<comment type="function">
    <text evidence="9">Condenses 4-methyl-5-(beta-hydroxyethyl)thiazole monophosphate (THZ-P) and 2-methyl-4-amino-5-hydroxymethyl pyrimidine pyrophosphate (HMP-PP) to form thiamine monophosphate (TMP).</text>
</comment>
<feature type="binding site" evidence="9">
    <location>
        <begin position="45"/>
        <end position="49"/>
    </location>
    <ligand>
        <name>4-amino-2-methyl-5-(diphosphooxymethyl)pyrimidine</name>
        <dbReference type="ChEBI" id="CHEBI:57841"/>
    </ligand>
</feature>
<dbReference type="GO" id="GO:0009228">
    <property type="term" value="P:thiamine biosynthetic process"/>
    <property type="evidence" value="ECO:0007669"/>
    <property type="project" value="UniProtKB-KW"/>
</dbReference>
<dbReference type="InterPro" id="IPR022998">
    <property type="entry name" value="ThiamineP_synth_TenI"/>
</dbReference>
<comment type="catalytic activity">
    <reaction evidence="8 9 10">
        <text>2-[(2R,5Z)-2-carboxy-4-methylthiazol-5(2H)-ylidene]ethyl phosphate + 4-amino-2-methyl-5-(diphosphooxymethyl)pyrimidine + 2 H(+) = thiamine phosphate + CO2 + diphosphate</text>
        <dbReference type="Rhea" id="RHEA:47844"/>
        <dbReference type="ChEBI" id="CHEBI:15378"/>
        <dbReference type="ChEBI" id="CHEBI:16526"/>
        <dbReference type="ChEBI" id="CHEBI:33019"/>
        <dbReference type="ChEBI" id="CHEBI:37575"/>
        <dbReference type="ChEBI" id="CHEBI:57841"/>
        <dbReference type="ChEBI" id="CHEBI:62899"/>
        <dbReference type="EC" id="2.5.1.3"/>
    </reaction>
</comment>
<keyword evidence="5 9" id="KW-0784">Thiamine biosynthesis</keyword>
<feature type="binding site" evidence="9">
    <location>
        <begin position="142"/>
        <end position="144"/>
    </location>
    <ligand>
        <name>2-[(2R,5Z)-2-carboxy-4-methylthiazol-5(2H)-ylidene]ethyl phosphate</name>
        <dbReference type="ChEBI" id="CHEBI:62899"/>
    </ligand>
</feature>
<evidence type="ECO:0000256" key="3">
    <source>
        <dbReference type="ARBA" id="ARBA00022723"/>
    </source>
</evidence>
<feature type="binding site" evidence="9">
    <location>
        <position position="77"/>
    </location>
    <ligand>
        <name>4-amino-2-methyl-5-(diphosphooxymethyl)pyrimidine</name>
        <dbReference type="ChEBI" id="CHEBI:57841"/>
    </ligand>
</feature>
<dbReference type="GO" id="GO:0009229">
    <property type="term" value="P:thiamine diphosphate biosynthetic process"/>
    <property type="evidence" value="ECO:0007669"/>
    <property type="project" value="UniProtKB-UniRule"/>
</dbReference>
<feature type="binding site" evidence="9">
    <location>
        <position position="173"/>
    </location>
    <ligand>
        <name>2-[(2R,5Z)-2-carboxy-4-methylthiazol-5(2H)-ylidene]ethyl phosphate</name>
        <dbReference type="ChEBI" id="CHEBI:62899"/>
    </ligand>
</feature>
<dbReference type="STRING" id="349095.SAMN05660299_01439"/>
<comment type="similarity">
    <text evidence="9 10">Belongs to the thiamine-phosphate synthase family.</text>
</comment>
<accession>A0A1G9VKY1</accession>
<dbReference type="SUPFAM" id="SSF51391">
    <property type="entry name" value="Thiamin phosphate synthase"/>
    <property type="match status" value="1"/>
</dbReference>
<dbReference type="AlphaFoldDB" id="A0A1G9VKY1"/>
<evidence type="ECO:0000256" key="11">
    <source>
        <dbReference type="RuleBase" id="RU004253"/>
    </source>
</evidence>
<evidence type="ECO:0000256" key="2">
    <source>
        <dbReference type="ARBA" id="ARBA00022679"/>
    </source>
</evidence>
<comment type="pathway">
    <text evidence="1 9 11">Cofactor biosynthesis; thiamine diphosphate biosynthesis; thiamine phosphate from 4-amino-2-methyl-5-diphosphomethylpyrimidine and 4-methyl-5-(2-phosphoethyl)-thiazole: step 1/1.</text>
</comment>
<feature type="binding site" evidence="9">
    <location>
        <position position="78"/>
    </location>
    <ligand>
        <name>Mg(2+)</name>
        <dbReference type="ChEBI" id="CHEBI:18420"/>
    </ligand>
</feature>
<proteinExistence type="inferred from homology"/>
<evidence type="ECO:0000256" key="1">
    <source>
        <dbReference type="ARBA" id="ARBA00005165"/>
    </source>
</evidence>
<dbReference type="NCBIfam" id="TIGR00693">
    <property type="entry name" value="thiE"/>
    <property type="match status" value="1"/>
</dbReference>
<dbReference type="RefSeq" id="WP_091649911.1">
    <property type="nucleotide sequence ID" value="NZ_FNHQ01000012.1"/>
</dbReference>
<dbReference type="EC" id="2.5.1.3" evidence="9"/>
<dbReference type="GO" id="GO:0004789">
    <property type="term" value="F:thiamine-phosphate diphosphorylase activity"/>
    <property type="evidence" value="ECO:0007669"/>
    <property type="project" value="UniProtKB-UniRule"/>
</dbReference>
<dbReference type="UniPathway" id="UPA00060">
    <property type="reaction ID" value="UER00141"/>
</dbReference>
<gene>
    <name evidence="9" type="primary">thiE</name>
    <name evidence="13" type="ORF">SAMN05660299_01439</name>
</gene>
<dbReference type="PANTHER" id="PTHR20857">
    <property type="entry name" value="THIAMINE-PHOSPHATE PYROPHOSPHORYLASE"/>
    <property type="match status" value="1"/>
</dbReference>
<comment type="catalytic activity">
    <reaction evidence="6 9 10">
        <text>4-methyl-5-(2-phosphooxyethyl)-thiazole + 4-amino-2-methyl-5-(diphosphooxymethyl)pyrimidine + H(+) = thiamine phosphate + diphosphate</text>
        <dbReference type="Rhea" id="RHEA:22328"/>
        <dbReference type="ChEBI" id="CHEBI:15378"/>
        <dbReference type="ChEBI" id="CHEBI:33019"/>
        <dbReference type="ChEBI" id="CHEBI:37575"/>
        <dbReference type="ChEBI" id="CHEBI:57841"/>
        <dbReference type="ChEBI" id="CHEBI:58296"/>
        <dbReference type="EC" id="2.5.1.3"/>
    </reaction>
</comment>
<keyword evidence="14" id="KW-1185">Reference proteome</keyword>
<dbReference type="FunFam" id="3.20.20.70:FF:000096">
    <property type="entry name" value="Thiamine-phosphate synthase"/>
    <property type="match status" value="1"/>
</dbReference>
<dbReference type="InterPro" id="IPR036206">
    <property type="entry name" value="ThiamineP_synth_sf"/>
</dbReference>
<name>A0A1G9VKY1_9FIRM</name>
<dbReference type="Gene3D" id="3.20.20.70">
    <property type="entry name" value="Aldolase class I"/>
    <property type="match status" value="1"/>
</dbReference>
<evidence type="ECO:0000259" key="12">
    <source>
        <dbReference type="Pfam" id="PF02581"/>
    </source>
</evidence>
<reference evidence="13 14" key="1">
    <citation type="submission" date="2016-10" db="EMBL/GenBank/DDBJ databases">
        <authorList>
            <person name="de Groot N.N."/>
        </authorList>
    </citation>
    <scope>NUCLEOTIDE SEQUENCE [LARGE SCALE GENOMIC DNA]</scope>
    <source>
        <strain evidence="13 14">DSM 16981</strain>
    </source>
</reference>
<dbReference type="Pfam" id="PF02581">
    <property type="entry name" value="TMP-TENI"/>
    <property type="match status" value="1"/>
</dbReference>
<comment type="cofactor">
    <cofactor evidence="9">
        <name>Mg(2+)</name>
        <dbReference type="ChEBI" id="CHEBI:18420"/>
    </cofactor>
    <text evidence="9">Binds 1 Mg(2+) ion per subunit.</text>
</comment>
<evidence type="ECO:0000313" key="13">
    <source>
        <dbReference type="EMBL" id="SDM72757.1"/>
    </source>
</evidence>